<dbReference type="EMBL" id="JBALHR010000003">
    <property type="protein sequence ID" value="MEH7828088.1"/>
    <property type="molecule type" value="Genomic_DNA"/>
</dbReference>
<feature type="transmembrane region" description="Helical" evidence="7">
    <location>
        <begin position="112"/>
        <end position="132"/>
    </location>
</feature>
<evidence type="ECO:0000256" key="8">
    <source>
        <dbReference type="SAM" id="SignalP"/>
    </source>
</evidence>
<evidence type="ECO:0000259" key="10">
    <source>
        <dbReference type="Pfam" id="PF21082"/>
    </source>
</evidence>
<keyword evidence="5 7" id="KW-1133">Transmembrane helix</keyword>
<evidence type="ECO:0000256" key="7">
    <source>
        <dbReference type="SAM" id="Phobius"/>
    </source>
</evidence>
<keyword evidence="13" id="KW-1185">Reference proteome</keyword>
<feature type="transmembrane region" description="Helical" evidence="7">
    <location>
        <begin position="272"/>
        <end position="291"/>
    </location>
</feature>
<protein>
    <submittedName>
        <fullName evidence="12">Mechanosensitive ion channel family protein</fullName>
    </submittedName>
</protein>
<evidence type="ECO:0000256" key="6">
    <source>
        <dbReference type="ARBA" id="ARBA00023136"/>
    </source>
</evidence>
<dbReference type="PANTHER" id="PTHR30460">
    <property type="entry name" value="MODERATE CONDUCTANCE MECHANOSENSITIVE CHANNEL YBIO"/>
    <property type="match status" value="1"/>
</dbReference>
<evidence type="ECO:0000256" key="4">
    <source>
        <dbReference type="ARBA" id="ARBA00022692"/>
    </source>
</evidence>
<dbReference type="InterPro" id="IPR049278">
    <property type="entry name" value="MS_channel_C"/>
</dbReference>
<evidence type="ECO:0000256" key="3">
    <source>
        <dbReference type="ARBA" id="ARBA00022475"/>
    </source>
</evidence>
<dbReference type="InterPro" id="IPR045276">
    <property type="entry name" value="YbiO_bact"/>
</dbReference>
<feature type="transmembrane region" description="Helical" evidence="7">
    <location>
        <begin position="303"/>
        <end position="319"/>
    </location>
</feature>
<keyword evidence="8" id="KW-0732">Signal</keyword>
<feature type="transmembrane region" description="Helical" evidence="7">
    <location>
        <begin position="402"/>
        <end position="420"/>
    </location>
</feature>
<reference evidence="12" key="1">
    <citation type="submission" date="2024-02" db="EMBL/GenBank/DDBJ databases">
        <title>Genome sequences of strain Gemmobacter sp. JM10B15.</title>
        <authorList>
            <person name="Zhang M."/>
        </authorList>
    </citation>
    <scope>NUCLEOTIDE SEQUENCE</scope>
    <source>
        <strain evidence="12">JM10B15</strain>
    </source>
</reference>
<dbReference type="InterPro" id="IPR010920">
    <property type="entry name" value="LSM_dom_sf"/>
</dbReference>
<evidence type="ECO:0000256" key="2">
    <source>
        <dbReference type="ARBA" id="ARBA00008017"/>
    </source>
</evidence>
<feature type="transmembrane region" description="Helical" evidence="7">
    <location>
        <begin position="325"/>
        <end position="343"/>
    </location>
</feature>
<feature type="transmembrane region" description="Helical" evidence="7">
    <location>
        <begin position="432"/>
        <end position="454"/>
    </location>
</feature>
<dbReference type="RefSeq" id="WP_335421664.1">
    <property type="nucleotide sequence ID" value="NZ_JBALHR010000003.1"/>
</dbReference>
<dbReference type="InterPro" id="IPR011066">
    <property type="entry name" value="MscS_channel_C_sf"/>
</dbReference>
<dbReference type="Gene3D" id="2.30.30.60">
    <property type="match status" value="1"/>
</dbReference>
<dbReference type="InterPro" id="IPR049142">
    <property type="entry name" value="MS_channel_1st"/>
</dbReference>
<feature type="domain" description="Mechanosensitive ion channel MscS C-terminal" evidence="10">
    <location>
        <begin position="607"/>
        <end position="694"/>
    </location>
</feature>
<feature type="transmembrane region" description="Helical" evidence="7">
    <location>
        <begin position="246"/>
        <end position="266"/>
    </location>
</feature>
<feature type="chain" id="PRO_5046355590" evidence="8">
    <location>
        <begin position="21"/>
        <end position="729"/>
    </location>
</feature>
<dbReference type="Pfam" id="PF21088">
    <property type="entry name" value="MS_channel_1st"/>
    <property type="match status" value="1"/>
</dbReference>
<evidence type="ECO:0000313" key="12">
    <source>
        <dbReference type="EMBL" id="MEH7828088.1"/>
    </source>
</evidence>
<feature type="domain" description="Mechanosensitive ion channel transmembrane helices 2/3" evidence="11">
    <location>
        <begin position="494"/>
        <end position="535"/>
    </location>
</feature>
<keyword evidence="4 7" id="KW-0812">Transmembrane</keyword>
<dbReference type="Pfam" id="PF21082">
    <property type="entry name" value="MS_channel_3rd"/>
    <property type="match status" value="1"/>
</dbReference>
<evidence type="ECO:0000256" key="5">
    <source>
        <dbReference type="ARBA" id="ARBA00022989"/>
    </source>
</evidence>
<keyword evidence="3" id="KW-1003">Cell membrane</keyword>
<dbReference type="Gene3D" id="3.30.70.100">
    <property type="match status" value="1"/>
</dbReference>
<comment type="caution">
    <text evidence="12">The sequence shown here is derived from an EMBL/GenBank/DDBJ whole genome shotgun (WGS) entry which is preliminary data.</text>
</comment>
<evidence type="ECO:0000259" key="9">
    <source>
        <dbReference type="Pfam" id="PF00924"/>
    </source>
</evidence>
<sequence length="729" mass="78412">MMRAICLWLAVLTLGAAAYAQTPPPQEKLDALAELLADPDLRAWIDAQAKAPLVPVETLPPTTEPQSSVLAARLDSMEAYFEDTLEAIPTLPAQASRARTIFMQEVNARRPIVVIGLVAAFVAVGLILDRALHLMTARYRRWMIAQSPFTPYGRVRALAGRIFYAILKLAVFVLGSIGLFLSFEWPPLLREIVLALLAAALAARLAVLVGRVLLVPPSMNLPHAAEYRILPISDEMAQHWYRWGTILTGLVAAFFAIMAVAGYLGFDAAGQRAILIPTKMICLVAALAAVWRRPNAGTGTGHTVSWLLAAYFVLLFILDEIGARLMFWLAVAAVCLPALIWVANRAVIHVLRAPQRPQAQAEPDSEGGSSEDMPSETVIAAGAQDRPVPPVIVAVVDRGIRVVLIALAVLLLGRVAGITLDSIDARETMADRLIAGSANALIIILAADFGWSVIKAIIAHKLGQIEGESAGSAPGHAVAADHARSRTLLPILQNILFATVVVVTVLMVLSSLGVEIAPLIAGAGVVGVAIGFGAQTLVKDVIAGIFYLFDDAFRVGHYITSASHMGTVESFSLRSVKLRHHRGYLTVVPFSELGAIQNLTTEFVIDKFNITVDYATDLEEARKIIKKIGQELAQNPEFAPNIYEPLKLQGVQAFGEYGIELRLKMVTKPGEQFVIRRRAYLNIAKAFAEKGIKIPFPTVHVQDGNASAAAAKLMAERKAAAEAAAATQG</sequence>
<evidence type="ECO:0000313" key="13">
    <source>
        <dbReference type="Proteomes" id="UP001431963"/>
    </source>
</evidence>
<dbReference type="InterPro" id="IPR023408">
    <property type="entry name" value="MscS_beta-dom_sf"/>
</dbReference>
<feature type="domain" description="Mechanosensitive ion channel MscS" evidence="9">
    <location>
        <begin position="536"/>
        <end position="600"/>
    </location>
</feature>
<comment type="similarity">
    <text evidence="2">Belongs to the MscS (TC 1.A.23) family.</text>
</comment>
<evidence type="ECO:0000256" key="1">
    <source>
        <dbReference type="ARBA" id="ARBA00004651"/>
    </source>
</evidence>
<dbReference type="SUPFAM" id="SSF82861">
    <property type="entry name" value="Mechanosensitive channel protein MscS (YggB), transmembrane region"/>
    <property type="match status" value="1"/>
</dbReference>
<name>A0ABU8BTR0_9RHOB</name>
<dbReference type="Gene3D" id="1.10.287.1260">
    <property type="match status" value="1"/>
</dbReference>
<dbReference type="SUPFAM" id="SSF82689">
    <property type="entry name" value="Mechanosensitive channel protein MscS (YggB), C-terminal domain"/>
    <property type="match status" value="1"/>
</dbReference>
<keyword evidence="6 7" id="KW-0472">Membrane</keyword>
<dbReference type="Proteomes" id="UP001431963">
    <property type="component" value="Unassembled WGS sequence"/>
</dbReference>
<feature type="signal peptide" evidence="8">
    <location>
        <begin position="1"/>
        <end position="20"/>
    </location>
</feature>
<dbReference type="PANTHER" id="PTHR30460:SF0">
    <property type="entry name" value="MODERATE CONDUCTANCE MECHANOSENSITIVE CHANNEL YBIO"/>
    <property type="match status" value="1"/>
</dbReference>
<evidence type="ECO:0000259" key="11">
    <source>
        <dbReference type="Pfam" id="PF21088"/>
    </source>
</evidence>
<feature type="transmembrane region" description="Helical" evidence="7">
    <location>
        <begin position="516"/>
        <end position="538"/>
    </location>
</feature>
<feature type="transmembrane region" description="Helical" evidence="7">
    <location>
        <begin position="162"/>
        <end position="181"/>
    </location>
</feature>
<accession>A0ABU8BTR0</accession>
<dbReference type="InterPro" id="IPR006685">
    <property type="entry name" value="MscS_channel_2nd"/>
</dbReference>
<gene>
    <name evidence="12" type="ORF">V6590_07995</name>
</gene>
<comment type="subcellular location">
    <subcellularLocation>
        <location evidence="1">Cell membrane</location>
        <topology evidence="1">Multi-pass membrane protein</topology>
    </subcellularLocation>
</comment>
<feature type="transmembrane region" description="Helical" evidence="7">
    <location>
        <begin position="193"/>
        <end position="214"/>
    </location>
</feature>
<feature type="transmembrane region" description="Helical" evidence="7">
    <location>
        <begin position="491"/>
        <end position="510"/>
    </location>
</feature>
<dbReference type="InterPro" id="IPR011014">
    <property type="entry name" value="MscS_channel_TM-2"/>
</dbReference>
<proteinExistence type="inferred from homology"/>
<dbReference type="SUPFAM" id="SSF50182">
    <property type="entry name" value="Sm-like ribonucleoproteins"/>
    <property type="match status" value="1"/>
</dbReference>
<organism evidence="12 13">
    <name type="scientific">Gemmobacter denitrificans</name>
    <dbReference type="NCBI Taxonomy" id="3123040"/>
    <lineage>
        <taxon>Bacteria</taxon>
        <taxon>Pseudomonadati</taxon>
        <taxon>Pseudomonadota</taxon>
        <taxon>Alphaproteobacteria</taxon>
        <taxon>Rhodobacterales</taxon>
        <taxon>Paracoccaceae</taxon>
        <taxon>Gemmobacter</taxon>
    </lineage>
</organism>
<dbReference type="Pfam" id="PF00924">
    <property type="entry name" value="MS_channel_2nd"/>
    <property type="match status" value="1"/>
</dbReference>